<sequence length="197" mass="21580">MKIITTFLGVLAVSYAASTSKAACRNFPGVKDFNANEYFKGRWCLTNIEKTYGPTGVCQESKSEVLNDGTVKHLISSYGQGRTPEFLHIECTTNTKDIGKDGKVVLQCKILNPTSETGEGFEMNATVVDTDYVSYSLFHVCEDVKGETDGGDLLVLGRCNNEPSDNPKVKEAVKSLGLNLDNFSARKSIKCKQDPDF</sequence>
<dbReference type="Gene3D" id="2.40.128.20">
    <property type="match status" value="1"/>
</dbReference>
<evidence type="ECO:0000256" key="1">
    <source>
        <dbReference type="ARBA" id="ARBA00004613"/>
    </source>
</evidence>
<evidence type="ECO:0000313" key="6">
    <source>
        <dbReference type="EMBL" id="QHB21603.1"/>
    </source>
</evidence>
<dbReference type="InterPro" id="IPR005657">
    <property type="entry name" value="Triabi/Procalin"/>
</dbReference>
<comment type="similarity">
    <text evidence="4">Belongs to the calycin superfamily. Triabin family.</text>
</comment>
<dbReference type="SUPFAM" id="SSF50814">
    <property type="entry name" value="Lipocalins"/>
    <property type="match status" value="1"/>
</dbReference>
<dbReference type="EMBL" id="MN208414">
    <property type="protein sequence ID" value="QHB21603.1"/>
    <property type="molecule type" value="mRNA"/>
</dbReference>
<protein>
    <submittedName>
        <fullName evidence="6">Venom triabin 1</fullName>
    </submittedName>
</protein>
<keyword evidence="3 5" id="KW-0732">Signal</keyword>
<feature type="chain" id="PRO_5025349305" evidence="5">
    <location>
        <begin position="17"/>
        <end position="197"/>
    </location>
</feature>
<proteinExistence type="evidence at transcript level"/>
<reference evidence="6" key="1">
    <citation type="journal article" date="2019" name="Toxins">
        <title>Missiles of mass disruption: composition and glandular origin of venom used as a projectile defensive weapon by the assassin bug Platymeris rhadamanthus.</title>
        <authorList>
            <person name="Walker A.A."/>
            <person name="Robinson S.D."/>
            <person name="Undheim E.A.B."/>
            <person name="Jin J."/>
            <person name="Han X."/>
            <person name="Fry B.G."/>
            <person name="Vetter I."/>
            <person name="King G.F."/>
        </authorList>
    </citation>
    <scope>NUCLEOTIDE SEQUENCE</scope>
    <source>
        <tissue evidence="6">Venom glands</tissue>
    </source>
</reference>
<evidence type="ECO:0000256" key="4">
    <source>
        <dbReference type="ARBA" id="ARBA00034121"/>
    </source>
</evidence>
<feature type="signal peptide" evidence="5">
    <location>
        <begin position="1"/>
        <end position="16"/>
    </location>
</feature>
<keyword evidence="2" id="KW-0964">Secreted</keyword>
<dbReference type="InterPro" id="IPR012674">
    <property type="entry name" value="Calycin"/>
</dbReference>
<evidence type="ECO:0000256" key="5">
    <source>
        <dbReference type="SAM" id="SignalP"/>
    </source>
</evidence>
<evidence type="ECO:0000256" key="3">
    <source>
        <dbReference type="ARBA" id="ARBA00022729"/>
    </source>
</evidence>
<dbReference type="GO" id="GO:0030682">
    <property type="term" value="P:symbiont-mediated perturbation of host defenses"/>
    <property type="evidence" value="ECO:0007669"/>
    <property type="project" value="InterPro"/>
</dbReference>
<evidence type="ECO:0000256" key="2">
    <source>
        <dbReference type="ARBA" id="ARBA00022525"/>
    </source>
</evidence>
<comment type="subcellular location">
    <subcellularLocation>
        <location evidence="1">Secreted</location>
    </subcellularLocation>
</comment>
<dbReference type="Pfam" id="PF03973">
    <property type="entry name" value="Triabin"/>
    <property type="match status" value="1"/>
</dbReference>
<name>A0A6B9L975_PLARH</name>
<organism evidence="6">
    <name type="scientific">Platymeris rhadamanthus</name>
    <name type="common">Red spot assassin bug</name>
    <dbReference type="NCBI Taxonomy" id="1134088"/>
    <lineage>
        <taxon>Eukaryota</taxon>
        <taxon>Metazoa</taxon>
        <taxon>Ecdysozoa</taxon>
        <taxon>Arthropoda</taxon>
        <taxon>Hexapoda</taxon>
        <taxon>Insecta</taxon>
        <taxon>Pterygota</taxon>
        <taxon>Neoptera</taxon>
        <taxon>Paraneoptera</taxon>
        <taxon>Hemiptera</taxon>
        <taxon>Heteroptera</taxon>
        <taxon>Panheteroptera</taxon>
        <taxon>Cimicomorpha</taxon>
        <taxon>Reduviidae</taxon>
        <taxon>Platymeris</taxon>
    </lineage>
</organism>
<dbReference type="GO" id="GO:0005576">
    <property type="term" value="C:extracellular region"/>
    <property type="evidence" value="ECO:0007669"/>
    <property type="project" value="UniProtKB-SubCell"/>
</dbReference>
<accession>A0A6B9L975</accession>
<dbReference type="AlphaFoldDB" id="A0A6B9L975"/>